<dbReference type="GO" id="GO:0030420">
    <property type="term" value="P:establishment of competence for transformation"/>
    <property type="evidence" value="ECO:0007669"/>
    <property type="project" value="UniProtKB-KW"/>
</dbReference>
<dbReference type="RefSeq" id="WP_069718462.1">
    <property type="nucleotide sequence ID" value="NZ_MJEH01000061.1"/>
</dbReference>
<reference evidence="4 5" key="1">
    <citation type="submission" date="2016-08" db="EMBL/GenBank/DDBJ databases">
        <title>Genome of Bacillus solimangrovi GH2-4.</title>
        <authorList>
            <person name="Lim S."/>
            <person name="Kim B.-C."/>
        </authorList>
    </citation>
    <scope>NUCLEOTIDE SEQUENCE [LARGE SCALE GENOMIC DNA]</scope>
    <source>
        <strain evidence="4 5">GH2-4</strain>
    </source>
</reference>
<dbReference type="NCBIfam" id="TIGR02532">
    <property type="entry name" value="IV_pilin_GFxxxE"/>
    <property type="match status" value="1"/>
</dbReference>
<keyword evidence="3" id="KW-0472">Membrane</keyword>
<comment type="subcellular location">
    <subcellularLocation>
        <location evidence="1">Cell surface</location>
    </subcellularLocation>
</comment>
<organism evidence="4 5">
    <name type="scientific">Bacillus solimangrovi</name>
    <dbReference type="NCBI Taxonomy" id="1305675"/>
    <lineage>
        <taxon>Bacteria</taxon>
        <taxon>Bacillati</taxon>
        <taxon>Bacillota</taxon>
        <taxon>Bacilli</taxon>
        <taxon>Bacillales</taxon>
        <taxon>Bacillaceae</taxon>
        <taxon>Bacillus</taxon>
    </lineage>
</organism>
<gene>
    <name evidence="4" type="ORF">BFG57_04890</name>
</gene>
<evidence type="ECO:0000256" key="1">
    <source>
        <dbReference type="ARBA" id="ARBA00004241"/>
    </source>
</evidence>
<sequence length="145" mass="16057">METYFRSQRGLTLVELLAVIVILGIMATIAVLSLRTVIENVSNEAIVAEAVNIIQATKLERSHQRDNAVPNGGWVHQNPNVNQRAIEDYIDNVNFTSYIVTFDSTNGVYEILGHPAEGIVNDSKDSNGKPTIQSIEESVLLQFME</sequence>
<comment type="caution">
    <text evidence="4">The sequence shown here is derived from an EMBL/GenBank/DDBJ whole genome shotgun (WGS) entry which is preliminary data.</text>
</comment>
<evidence type="ECO:0000313" key="5">
    <source>
        <dbReference type="Proteomes" id="UP000095209"/>
    </source>
</evidence>
<feature type="transmembrane region" description="Helical" evidence="3">
    <location>
        <begin position="12"/>
        <end position="34"/>
    </location>
</feature>
<dbReference type="EMBL" id="MJEH01000061">
    <property type="protein sequence ID" value="OEH91454.1"/>
    <property type="molecule type" value="Genomic_DNA"/>
</dbReference>
<dbReference type="PROSITE" id="PS00409">
    <property type="entry name" value="PROKAR_NTER_METHYL"/>
    <property type="match status" value="1"/>
</dbReference>
<evidence type="ECO:0000256" key="3">
    <source>
        <dbReference type="SAM" id="Phobius"/>
    </source>
</evidence>
<dbReference type="Pfam" id="PF07963">
    <property type="entry name" value="N_methyl"/>
    <property type="match status" value="1"/>
</dbReference>
<dbReference type="InterPro" id="IPR045584">
    <property type="entry name" value="Pilin-like"/>
</dbReference>
<dbReference type="Proteomes" id="UP000095209">
    <property type="component" value="Unassembled WGS sequence"/>
</dbReference>
<keyword evidence="5" id="KW-1185">Reference proteome</keyword>
<dbReference type="SUPFAM" id="SSF54523">
    <property type="entry name" value="Pili subunits"/>
    <property type="match status" value="1"/>
</dbReference>
<dbReference type="STRING" id="1305675.BFG57_04890"/>
<dbReference type="AlphaFoldDB" id="A0A1E5LBK7"/>
<dbReference type="Gene3D" id="3.30.700.10">
    <property type="entry name" value="Glycoprotein, Type 4 Pilin"/>
    <property type="match status" value="1"/>
</dbReference>
<keyword evidence="3" id="KW-1133">Transmembrane helix</keyword>
<name>A0A1E5LBK7_9BACI</name>
<dbReference type="InterPro" id="IPR012902">
    <property type="entry name" value="N_methyl_site"/>
</dbReference>
<keyword evidence="2" id="KW-0178">Competence</keyword>
<proteinExistence type="predicted"/>
<keyword evidence="3" id="KW-0812">Transmembrane</keyword>
<protein>
    <recommendedName>
        <fullName evidence="6">Prepilin-type N-terminal cleavage/methylation domain-containing protein</fullName>
    </recommendedName>
</protein>
<evidence type="ECO:0008006" key="6">
    <source>
        <dbReference type="Google" id="ProtNLM"/>
    </source>
</evidence>
<dbReference type="OrthoDB" id="2454081at2"/>
<accession>A0A1E5LBK7</accession>
<evidence type="ECO:0000313" key="4">
    <source>
        <dbReference type="EMBL" id="OEH91454.1"/>
    </source>
</evidence>
<dbReference type="GO" id="GO:0009986">
    <property type="term" value="C:cell surface"/>
    <property type="evidence" value="ECO:0007669"/>
    <property type="project" value="UniProtKB-SubCell"/>
</dbReference>
<evidence type="ECO:0000256" key="2">
    <source>
        <dbReference type="ARBA" id="ARBA00023287"/>
    </source>
</evidence>